<evidence type="ECO:0000313" key="1">
    <source>
        <dbReference type="EMBL" id="MCK6256666.1"/>
    </source>
</evidence>
<gene>
    <name evidence="1" type="ORF">LCY76_08670</name>
</gene>
<dbReference type="PANTHER" id="PTHR37171">
    <property type="entry name" value="SERINE/THREONINE-PROTEIN KINASE YRZF-RELATED"/>
    <property type="match status" value="1"/>
</dbReference>
<sequence length="212" mass="25122">MKKYTQLAEELTQEVKIISRNPGDPVEVLFAPEPWELLGCGNYAAVFVRPDFPDQVVKIYGRNHEDLLEEISVYRQLGEHPGYSRCYGYGERHLILKRIEGITLYDCLHKGVKISENVIRDVDEALCYARNRGLFPRDVHGKNVMISNGRGIIVDVSDFCKKEECYKWRDLRKAYFKIYQPFFYRFPLRVPYPVLNGVRIGYRWYKRWKMKK</sequence>
<keyword evidence="1" id="KW-0723">Serine/threonine-protein kinase</keyword>
<dbReference type="RefSeq" id="WP_248252301.1">
    <property type="nucleotide sequence ID" value="NZ_JAIWJX010000002.1"/>
</dbReference>
<protein>
    <submittedName>
        <fullName evidence="1">Serine/threonine protein kinase</fullName>
    </submittedName>
</protein>
<dbReference type="EMBL" id="JAIWJX010000002">
    <property type="protein sequence ID" value="MCK6256666.1"/>
    <property type="molecule type" value="Genomic_DNA"/>
</dbReference>
<dbReference type="InterPro" id="IPR052396">
    <property type="entry name" value="Meiotic_Drive_Suppr_Kinase"/>
</dbReference>
<accession>A0A9X1XAL7</accession>
<organism evidence="1 2">
    <name type="scientific">Fictibacillus marinisediminis</name>
    <dbReference type="NCBI Taxonomy" id="2878389"/>
    <lineage>
        <taxon>Bacteria</taxon>
        <taxon>Bacillati</taxon>
        <taxon>Bacillota</taxon>
        <taxon>Bacilli</taxon>
        <taxon>Bacillales</taxon>
        <taxon>Fictibacillaceae</taxon>
        <taxon>Fictibacillus</taxon>
    </lineage>
</organism>
<evidence type="ECO:0000313" key="2">
    <source>
        <dbReference type="Proteomes" id="UP001139011"/>
    </source>
</evidence>
<keyword evidence="2" id="KW-1185">Reference proteome</keyword>
<dbReference type="GO" id="GO:0004674">
    <property type="term" value="F:protein serine/threonine kinase activity"/>
    <property type="evidence" value="ECO:0007669"/>
    <property type="project" value="UniProtKB-KW"/>
</dbReference>
<keyword evidence="1" id="KW-0418">Kinase</keyword>
<comment type="caution">
    <text evidence="1">The sequence shown here is derived from an EMBL/GenBank/DDBJ whole genome shotgun (WGS) entry which is preliminary data.</text>
</comment>
<dbReference type="AlphaFoldDB" id="A0A9X1XAL7"/>
<dbReference type="Proteomes" id="UP001139011">
    <property type="component" value="Unassembled WGS sequence"/>
</dbReference>
<dbReference type="InterPro" id="IPR011009">
    <property type="entry name" value="Kinase-like_dom_sf"/>
</dbReference>
<dbReference type="SUPFAM" id="SSF56112">
    <property type="entry name" value="Protein kinase-like (PK-like)"/>
    <property type="match status" value="1"/>
</dbReference>
<dbReference type="Gene3D" id="1.10.510.10">
    <property type="entry name" value="Transferase(Phosphotransferase) domain 1"/>
    <property type="match status" value="1"/>
</dbReference>
<name>A0A9X1XAL7_9BACL</name>
<reference evidence="1" key="1">
    <citation type="submission" date="2021-09" db="EMBL/GenBank/DDBJ databases">
        <title>Genome analysis of Fictibacillus sp. KIGAM418 isolated from marine sediment.</title>
        <authorList>
            <person name="Seo M.-J."/>
            <person name="Cho E.-S."/>
            <person name="Hwang C.Y."/>
        </authorList>
    </citation>
    <scope>NUCLEOTIDE SEQUENCE</scope>
    <source>
        <strain evidence="1">KIGAM418</strain>
    </source>
</reference>
<dbReference type="PANTHER" id="PTHR37171:SF1">
    <property type="entry name" value="SERINE_THREONINE-PROTEIN KINASE YRZF-RELATED"/>
    <property type="match status" value="1"/>
</dbReference>
<keyword evidence="1" id="KW-0808">Transferase</keyword>
<proteinExistence type="predicted"/>